<feature type="region of interest" description="Disordered" evidence="1">
    <location>
        <begin position="1"/>
        <end position="20"/>
    </location>
</feature>
<reference evidence="2" key="1">
    <citation type="journal article" date="2023" name="DNA Res.">
        <title>Chromosome-level genome assembly of Phrynocephalus forsythii using third-generation DNA sequencing and Hi-C analysis.</title>
        <authorList>
            <person name="Qi Y."/>
            <person name="Zhao W."/>
            <person name="Zhao Y."/>
            <person name="Niu C."/>
            <person name="Cao S."/>
            <person name="Zhang Y."/>
        </authorList>
    </citation>
    <scope>NUCLEOTIDE SEQUENCE</scope>
    <source>
        <tissue evidence="2">Muscle</tissue>
    </source>
</reference>
<feature type="non-terminal residue" evidence="2">
    <location>
        <position position="91"/>
    </location>
</feature>
<organism evidence="2 3">
    <name type="scientific">Phrynocephalus forsythii</name>
    <dbReference type="NCBI Taxonomy" id="171643"/>
    <lineage>
        <taxon>Eukaryota</taxon>
        <taxon>Metazoa</taxon>
        <taxon>Chordata</taxon>
        <taxon>Craniata</taxon>
        <taxon>Vertebrata</taxon>
        <taxon>Euteleostomi</taxon>
        <taxon>Lepidosauria</taxon>
        <taxon>Squamata</taxon>
        <taxon>Bifurcata</taxon>
        <taxon>Unidentata</taxon>
        <taxon>Episquamata</taxon>
        <taxon>Toxicofera</taxon>
        <taxon>Iguania</taxon>
        <taxon>Acrodonta</taxon>
        <taxon>Agamidae</taxon>
        <taxon>Agaminae</taxon>
        <taxon>Phrynocephalus</taxon>
    </lineage>
</organism>
<keyword evidence="3" id="KW-1185">Reference proteome</keyword>
<dbReference type="Proteomes" id="UP001142489">
    <property type="component" value="Unassembled WGS sequence"/>
</dbReference>
<dbReference type="AlphaFoldDB" id="A0A9Q0X820"/>
<gene>
    <name evidence="2" type="ORF">JRQ81_010171</name>
</gene>
<evidence type="ECO:0000313" key="2">
    <source>
        <dbReference type="EMBL" id="KAJ7305805.1"/>
    </source>
</evidence>
<name>A0A9Q0X820_9SAUR</name>
<sequence length="91" mass="10479">MRKKFKLTPQKQSIKGSNNDISNIKGSFTETLYHCDLYHTIFCQQCPSALYVEQIGQFLQKWTKGHKSDITNHNTQKPISNHFSLPGHSVE</sequence>
<feature type="compositionally biased region" description="Polar residues" evidence="1">
    <location>
        <begin position="9"/>
        <end position="20"/>
    </location>
</feature>
<feature type="compositionally biased region" description="Polar residues" evidence="1">
    <location>
        <begin position="71"/>
        <end position="83"/>
    </location>
</feature>
<dbReference type="EMBL" id="JAPFRF010000021">
    <property type="protein sequence ID" value="KAJ7305805.1"/>
    <property type="molecule type" value="Genomic_DNA"/>
</dbReference>
<evidence type="ECO:0000313" key="3">
    <source>
        <dbReference type="Proteomes" id="UP001142489"/>
    </source>
</evidence>
<dbReference type="OrthoDB" id="10025388at2759"/>
<comment type="caution">
    <text evidence="2">The sequence shown here is derived from an EMBL/GenBank/DDBJ whole genome shotgun (WGS) entry which is preliminary data.</text>
</comment>
<proteinExistence type="predicted"/>
<feature type="region of interest" description="Disordered" evidence="1">
    <location>
        <begin position="69"/>
        <end position="91"/>
    </location>
</feature>
<protein>
    <submittedName>
        <fullName evidence="2">Uncharacterized protein</fullName>
    </submittedName>
</protein>
<evidence type="ECO:0000256" key="1">
    <source>
        <dbReference type="SAM" id="MobiDB-lite"/>
    </source>
</evidence>
<accession>A0A9Q0X820</accession>